<dbReference type="OMA" id="NEHMTEV"/>
<gene>
    <name evidence="2" type="ORF">KP509_01G042100</name>
</gene>
<dbReference type="OrthoDB" id="3800936at2759"/>
<dbReference type="CDD" id="cd21039">
    <property type="entry name" value="NURR"/>
    <property type="match status" value="1"/>
</dbReference>
<name>A0A8T2VCH1_CERRI</name>
<feature type="domain" description="Heterogeneous nuclear ribonucleoprotein Q acidic" evidence="1">
    <location>
        <begin position="12"/>
        <end position="79"/>
    </location>
</feature>
<comment type="caution">
    <text evidence="2">The sequence shown here is derived from an EMBL/GenBank/DDBJ whole genome shotgun (WGS) entry which is preliminary data.</text>
</comment>
<protein>
    <recommendedName>
        <fullName evidence="1">Heterogeneous nuclear ribonucleoprotein Q acidic domain-containing protein</fullName>
    </recommendedName>
</protein>
<proteinExistence type="predicted"/>
<dbReference type="Pfam" id="PF18360">
    <property type="entry name" value="hnRNP_Q_AcD"/>
    <property type="match status" value="1"/>
</dbReference>
<sequence>MVVDPYELKVLGLDPNVTKKLLHIFRQGLLDQHEVDLHVLEELKGLPEASANEVLDKFAAASFKEVRNRRGYFTSLIKKSTSSWKASKSTISQKGSKVSAYERTGRSLPLPNEHMTEVLPLSSYIDGYSLTPRLSGSELLGRIGSLSTLSLANGLSDSTFPKVQSAFRHTLPLSSDQSSAMALGLSGLGTGSFGALSSLSNSYSSLSGLHIYPGGQEASGLDRRPFRFHHFTGKPFKFDPFTGEPLKHTDVIPNGSGSGFL</sequence>
<evidence type="ECO:0000259" key="1">
    <source>
        <dbReference type="Pfam" id="PF18360"/>
    </source>
</evidence>
<organism evidence="2 3">
    <name type="scientific">Ceratopteris richardii</name>
    <name type="common">Triangle waterfern</name>
    <dbReference type="NCBI Taxonomy" id="49495"/>
    <lineage>
        <taxon>Eukaryota</taxon>
        <taxon>Viridiplantae</taxon>
        <taxon>Streptophyta</taxon>
        <taxon>Embryophyta</taxon>
        <taxon>Tracheophyta</taxon>
        <taxon>Polypodiopsida</taxon>
        <taxon>Polypodiidae</taxon>
        <taxon>Polypodiales</taxon>
        <taxon>Pteridineae</taxon>
        <taxon>Pteridaceae</taxon>
        <taxon>Parkerioideae</taxon>
        <taxon>Ceratopteris</taxon>
    </lineage>
</organism>
<dbReference type="InterPro" id="IPR041337">
    <property type="entry name" value="hnRNP_Q_AcD"/>
</dbReference>
<dbReference type="Proteomes" id="UP000825935">
    <property type="component" value="Chromosome 1"/>
</dbReference>
<keyword evidence="3" id="KW-1185">Reference proteome</keyword>
<evidence type="ECO:0000313" key="2">
    <source>
        <dbReference type="EMBL" id="KAH7446161.1"/>
    </source>
</evidence>
<dbReference type="AlphaFoldDB" id="A0A8T2VCH1"/>
<reference evidence="2" key="1">
    <citation type="submission" date="2021-08" db="EMBL/GenBank/DDBJ databases">
        <title>WGS assembly of Ceratopteris richardii.</title>
        <authorList>
            <person name="Marchant D.B."/>
            <person name="Chen G."/>
            <person name="Jenkins J."/>
            <person name="Shu S."/>
            <person name="Leebens-Mack J."/>
            <person name="Grimwood J."/>
            <person name="Schmutz J."/>
            <person name="Soltis P."/>
            <person name="Soltis D."/>
            <person name="Chen Z.-H."/>
        </authorList>
    </citation>
    <scope>NUCLEOTIDE SEQUENCE</scope>
    <source>
        <strain evidence="2">Whitten #5841</strain>
        <tissue evidence="2">Leaf</tissue>
    </source>
</reference>
<evidence type="ECO:0000313" key="3">
    <source>
        <dbReference type="Proteomes" id="UP000825935"/>
    </source>
</evidence>
<accession>A0A8T2VCH1</accession>
<dbReference type="EMBL" id="CM035406">
    <property type="protein sequence ID" value="KAH7446161.1"/>
    <property type="molecule type" value="Genomic_DNA"/>
</dbReference>